<dbReference type="WBParaSite" id="nRc.2.0.1.t02210-RA">
    <property type="protein sequence ID" value="nRc.2.0.1.t02210-RA"/>
    <property type="gene ID" value="nRc.2.0.1.g02210"/>
</dbReference>
<organism evidence="1 2">
    <name type="scientific">Romanomermis culicivorax</name>
    <name type="common">Nematode worm</name>
    <dbReference type="NCBI Taxonomy" id="13658"/>
    <lineage>
        <taxon>Eukaryota</taxon>
        <taxon>Metazoa</taxon>
        <taxon>Ecdysozoa</taxon>
        <taxon>Nematoda</taxon>
        <taxon>Enoplea</taxon>
        <taxon>Dorylaimia</taxon>
        <taxon>Mermithida</taxon>
        <taxon>Mermithoidea</taxon>
        <taxon>Mermithidae</taxon>
        <taxon>Romanomermis</taxon>
    </lineage>
</organism>
<keyword evidence="1" id="KW-1185">Reference proteome</keyword>
<dbReference type="Proteomes" id="UP000887565">
    <property type="component" value="Unplaced"/>
</dbReference>
<sequence>MIEKIDHQGICVMKEKFIEQTKQAFHNFELAAVSLHRSLQNEWSILLSFVYLSWPTSLNRRSNEANIAPMAQCLELSTHKFKVQGSNPSASNYFTKQAIPQKGLFGSASHL</sequence>
<evidence type="ECO:0000313" key="1">
    <source>
        <dbReference type="Proteomes" id="UP000887565"/>
    </source>
</evidence>
<accession>A0A915HL55</accession>
<reference evidence="2" key="1">
    <citation type="submission" date="2022-11" db="UniProtKB">
        <authorList>
            <consortium name="WormBaseParasite"/>
        </authorList>
    </citation>
    <scope>IDENTIFICATION</scope>
</reference>
<protein>
    <submittedName>
        <fullName evidence="2">Uncharacterized protein</fullName>
    </submittedName>
</protein>
<name>A0A915HL55_ROMCU</name>
<evidence type="ECO:0000313" key="2">
    <source>
        <dbReference type="WBParaSite" id="nRc.2.0.1.t02210-RA"/>
    </source>
</evidence>
<dbReference type="AlphaFoldDB" id="A0A915HL55"/>
<proteinExistence type="predicted"/>